<name>A0A6G1F8I7_9ORYZ</name>
<accession>A0A6G1F8I7</accession>
<evidence type="ECO:0000313" key="1">
    <source>
        <dbReference type="EMBL" id="KAF0933149.1"/>
    </source>
</evidence>
<feature type="non-terminal residue" evidence="1">
    <location>
        <position position="1"/>
    </location>
</feature>
<reference evidence="1 2" key="1">
    <citation type="submission" date="2019-11" db="EMBL/GenBank/DDBJ databases">
        <title>Whole genome sequence of Oryza granulata.</title>
        <authorList>
            <person name="Li W."/>
        </authorList>
    </citation>
    <scope>NUCLEOTIDE SEQUENCE [LARGE SCALE GENOMIC DNA]</scope>
    <source>
        <strain evidence="2">cv. Menghai</strain>
        <tissue evidence="1">Leaf</tissue>
    </source>
</reference>
<protein>
    <submittedName>
        <fullName evidence="1">Uncharacterized protein</fullName>
    </submittedName>
</protein>
<dbReference type="EMBL" id="SPHZ02000001">
    <property type="protein sequence ID" value="KAF0933149.1"/>
    <property type="molecule type" value="Genomic_DNA"/>
</dbReference>
<dbReference type="AlphaFoldDB" id="A0A6G1F8I7"/>
<gene>
    <name evidence="1" type="ORF">E2562_014139</name>
</gene>
<organism evidence="1 2">
    <name type="scientific">Oryza meyeriana var. granulata</name>
    <dbReference type="NCBI Taxonomy" id="110450"/>
    <lineage>
        <taxon>Eukaryota</taxon>
        <taxon>Viridiplantae</taxon>
        <taxon>Streptophyta</taxon>
        <taxon>Embryophyta</taxon>
        <taxon>Tracheophyta</taxon>
        <taxon>Spermatophyta</taxon>
        <taxon>Magnoliopsida</taxon>
        <taxon>Liliopsida</taxon>
        <taxon>Poales</taxon>
        <taxon>Poaceae</taxon>
        <taxon>BOP clade</taxon>
        <taxon>Oryzoideae</taxon>
        <taxon>Oryzeae</taxon>
        <taxon>Oryzinae</taxon>
        <taxon>Oryza</taxon>
        <taxon>Oryza meyeriana</taxon>
    </lineage>
</organism>
<comment type="caution">
    <text evidence="1">The sequence shown here is derived from an EMBL/GenBank/DDBJ whole genome shotgun (WGS) entry which is preliminary data.</text>
</comment>
<keyword evidence="2" id="KW-1185">Reference proteome</keyword>
<sequence>ALPRWQRRGRPELGEARVSRSLGRWQQGRPELEGVAAGLAGVGEAQPELREAWPELKGAAAGPTTLEEVAEGQLGLSAAQVVGGGVGQGRPQLMEVAAGSAVVR</sequence>
<proteinExistence type="predicted"/>
<evidence type="ECO:0000313" key="2">
    <source>
        <dbReference type="Proteomes" id="UP000479710"/>
    </source>
</evidence>
<dbReference type="Proteomes" id="UP000479710">
    <property type="component" value="Unassembled WGS sequence"/>
</dbReference>